<dbReference type="PIRSF" id="PIRSF000077">
    <property type="entry name" value="Thioredoxin"/>
    <property type="match status" value="1"/>
</dbReference>
<evidence type="ECO:0000313" key="10">
    <source>
        <dbReference type="EMBL" id="TCS77556.1"/>
    </source>
</evidence>
<comment type="similarity">
    <text evidence="1 7">Belongs to the thioredoxin family.</text>
</comment>
<dbReference type="CDD" id="cd02947">
    <property type="entry name" value="TRX_family"/>
    <property type="match status" value="1"/>
</dbReference>
<evidence type="ECO:0000313" key="11">
    <source>
        <dbReference type="Proteomes" id="UP000295726"/>
    </source>
</evidence>
<dbReference type="Proteomes" id="UP000295726">
    <property type="component" value="Unassembled WGS sequence"/>
</dbReference>
<keyword evidence="5 8" id="KW-1015">Disulfide bond</keyword>
<keyword evidence="6 8" id="KW-0676">Redox-active center</keyword>
<dbReference type="GO" id="GO:0045454">
    <property type="term" value="P:cell redox homeostasis"/>
    <property type="evidence" value="ECO:0007669"/>
    <property type="project" value="TreeGrafter"/>
</dbReference>
<dbReference type="AlphaFoldDB" id="A0A4R3K4A0"/>
<protein>
    <recommendedName>
        <fullName evidence="2 7">Thioredoxin</fullName>
    </recommendedName>
</protein>
<gene>
    <name evidence="10" type="ORF">EDD59_11639</name>
</gene>
<dbReference type="GO" id="GO:0015035">
    <property type="term" value="F:protein-disulfide reductase activity"/>
    <property type="evidence" value="ECO:0007669"/>
    <property type="project" value="InterPro"/>
</dbReference>
<evidence type="ECO:0000256" key="8">
    <source>
        <dbReference type="PIRSR" id="PIRSR000077-4"/>
    </source>
</evidence>
<dbReference type="PANTHER" id="PTHR45663:SF11">
    <property type="entry name" value="GEO12009P1"/>
    <property type="match status" value="1"/>
</dbReference>
<dbReference type="EMBL" id="SLZZ01000016">
    <property type="protein sequence ID" value="TCS77556.1"/>
    <property type="molecule type" value="Genomic_DNA"/>
</dbReference>
<dbReference type="PANTHER" id="PTHR45663">
    <property type="entry name" value="GEO12009P1"/>
    <property type="match status" value="1"/>
</dbReference>
<feature type="disulfide bond" description="Redox-active" evidence="8">
    <location>
        <begin position="35"/>
        <end position="38"/>
    </location>
</feature>
<dbReference type="GO" id="GO:0005829">
    <property type="term" value="C:cytosol"/>
    <property type="evidence" value="ECO:0007669"/>
    <property type="project" value="TreeGrafter"/>
</dbReference>
<dbReference type="InterPro" id="IPR005746">
    <property type="entry name" value="Thioredoxin"/>
</dbReference>
<evidence type="ECO:0000256" key="6">
    <source>
        <dbReference type="ARBA" id="ARBA00023284"/>
    </source>
</evidence>
<dbReference type="InterPro" id="IPR036249">
    <property type="entry name" value="Thioredoxin-like_sf"/>
</dbReference>
<evidence type="ECO:0000256" key="2">
    <source>
        <dbReference type="ARBA" id="ARBA00020570"/>
    </source>
</evidence>
<keyword evidence="3" id="KW-0813">Transport</keyword>
<feature type="domain" description="Thioredoxin" evidence="9">
    <location>
        <begin position="6"/>
        <end position="108"/>
    </location>
</feature>
<dbReference type="PROSITE" id="PS51352">
    <property type="entry name" value="THIOREDOXIN_2"/>
    <property type="match status" value="1"/>
</dbReference>
<accession>A0A4R3K4A0</accession>
<comment type="caution">
    <text evidence="10">The sequence shown here is derived from an EMBL/GenBank/DDBJ whole genome shotgun (WGS) entry which is preliminary data.</text>
</comment>
<proteinExistence type="inferred from homology"/>
<reference evidence="10 11" key="1">
    <citation type="submission" date="2019-03" db="EMBL/GenBank/DDBJ databases">
        <title>Genomic Encyclopedia of Type Strains, Phase IV (KMG-IV): sequencing the most valuable type-strain genomes for metagenomic binning, comparative biology and taxonomic classification.</title>
        <authorList>
            <person name="Goeker M."/>
        </authorList>
    </citation>
    <scope>NUCLEOTIDE SEQUENCE [LARGE SCALE GENOMIC DNA]</scope>
    <source>
        <strain evidence="10 11">DSM 29489</strain>
    </source>
</reference>
<keyword evidence="4" id="KW-0249">Electron transport</keyword>
<evidence type="ECO:0000256" key="7">
    <source>
        <dbReference type="PIRNR" id="PIRNR000077"/>
    </source>
</evidence>
<evidence type="ECO:0000256" key="4">
    <source>
        <dbReference type="ARBA" id="ARBA00022982"/>
    </source>
</evidence>
<evidence type="ECO:0000256" key="3">
    <source>
        <dbReference type="ARBA" id="ARBA00022448"/>
    </source>
</evidence>
<name>A0A4R3K4A0_9FIRM</name>
<dbReference type="InterPro" id="IPR013766">
    <property type="entry name" value="Thioredoxin_domain"/>
</dbReference>
<evidence type="ECO:0000256" key="1">
    <source>
        <dbReference type="ARBA" id="ARBA00008987"/>
    </source>
</evidence>
<sequence>MWVFVMKIRVTAKNYPQEVLQSETSVLVEFFAAWCAKCAMMESIVDELAEEYDSRVKICQIDIDKNKALAAEFGIGIVPAFVLFKKGEPVSAAEGVLSKNVLEDMIGE</sequence>
<evidence type="ECO:0000259" key="9">
    <source>
        <dbReference type="PROSITE" id="PS51352"/>
    </source>
</evidence>
<dbReference type="Gene3D" id="3.40.30.10">
    <property type="entry name" value="Glutaredoxin"/>
    <property type="match status" value="1"/>
</dbReference>
<evidence type="ECO:0000256" key="5">
    <source>
        <dbReference type="ARBA" id="ARBA00023157"/>
    </source>
</evidence>
<organism evidence="10 11">
    <name type="scientific">Muricomes intestini</name>
    <dbReference type="NCBI Taxonomy" id="1796634"/>
    <lineage>
        <taxon>Bacteria</taxon>
        <taxon>Bacillati</taxon>
        <taxon>Bacillota</taxon>
        <taxon>Clostridia</taxon>
        <taxon>Lachnospirales</taxon>
        <taxon>Lachnospiraceae</taxon>
        <taxon>Muricomes</taxon>
    </lineage>
</organism>
<keyword evidence="11" id="KW-1185">Reference proteome</keyword>
<dbReference type="Pfam" id="PF00085">
    <property type="entry name" value="Thioredoxin"/>
    <property type="match status" value="1"/>
</dbReference>
<dbReference type="SUPFAM" id="SSF52833">
    <property type="entry name" value="Thioredoxin-like"/>
    <property type="match status" value="1"/>
</dbReference>
<dbReference type="FunFam" id="3.40.30.10:FF:000001">
    <property type="entry name" value="Thioredoxin"/>
    <property type="match status" value="1"/>
</dbReference>